<evidence type="ECO:0000259" key="2">
    <source>
        <dbReference type="Pfam" id="PF00109"/>
    </source>
</evidence>
<gene>
    <name evidence="3" type="ORF">BJY14_007141</name>
</gene>
<name>A0A7Y9JK07_9ACTN</name>
<keyword evidence="3" id="KW-0012">Acyltransferase</keyword>
<dbReference type="RefSeq" id="WP_179847590.1">
    <property type="nucleotide sequence ID" value="NZ_JACCBA010000001.1"/>
</dbReference>
<dbReference type="InterPro" id="IPR016039">
    <property type="entry name" value="Thiolase-like"/>
</dbReference>
<dbReference type="PANTHER" id="PTHR11712:SF336">
    <property type="entry name" value="3-OXOACYL-[ACYL-CARRIER-PROTEIN] SYNTHASE, MITOCHONDRIAL"/>
    <property type="match status" value="1"/>
</dbReference>
<proteinExistence type="predicted"/>
<dbReference type="EMBL" id="JACCBA010000001">
    <property type="protein sequence ID" value="NYD51158.1"/>
    <property type="molecule type" value="Genomic_DNA"/>
</dbReference>
<protein>
    <submittedName>
        <fullName evidence="3">3-oxoacyl-[acyl-carrier-protein] synthase II</fullName>
        <ecNumber evidence="3">2.3.1.179</ecNumber>
    </submittedName>
</protein>
<reference evidence="3 4" key="1">
    <citation type="submission" date="2020-07" db="EMBL/GenBank/DDBJ databases">
        <title>Sequencing the genomes of 1000 actinobacteria strains.</title>
        <authorList>
            <person name="Klenk H.-P."/>
        </authorList>
    </citation>
    <scope>NUCLEOTIDE SEQUENCE [LARGE SCALE GENOMIC DNA]</scope>
    <source>
        <strain evidence="3 4">DSM 40398</strain>
    </source>
</reference>
<dbReference type="AlphaFoldDB" id="A0A7Y9JK07"/>
<evidence type="ECO:0000313" key="3">
    <source>
        <dbReference type="EMBL" id="NYD51158.1"/>
    </source>
</evidence>
<dbReference type="InterPro" id="IPR000794">
    <property type="entry name" value="Beta-ketoacyl_synthase"/>
</dbReference>
<dbReference type="GO" id="GO:0006633">
    <property type="term" value="P:fatty acid biosynthetic process"/>
    <property type="evidence" value="ECO:0007669"/>
    <property type="project" value="TreeGrafter"/>
</dbReference>
<accession>A0A7Y9JK07</accession>
<keyword evidence="1 3" id="KW-0808">Transferase</keyword>
<organism evidence="3 4">
    <name type="scientific">Actinomadura luteofluorescens</name>
    <dbReference type="NCBI Taxonomy" id="46163"/>
    <lineage>
        <taxon>Bacteria</taxon>
        <taxon>Bacillati</taxon>
        <taxon>Actinomycetota</taxon>
        <taxon>Actinomycetes</taxon>
        <taxon>Streptosporangiales</taxon>
        <taxon>Thermomonosporaceae</taxon>
        <taxon>Actinomadura</taxon>
    </lineage>
</organism>
<dbReference type="SUPFAM" id="SSF53901">
    <property type="entry name" value="Thiolase-like"/>
    <property type="match status" value="2"/>
</dbReference>
<dbReference type="GO" id="GO:0004315">
    <property type="term" value="F:3-oxoacyl-[acyl-carrier-protein] synthase activity"/>
    <property type="evidence" value="ECO:0007669"/>
    <property type="project" value="UniProtKB-EC"/>
</dbReference>
<dbReference type="Pfam" id="PF00109">
    <property type="entry name" value="ketoacyl-synt"/>
    <property type="match status" value="1"/>
</dbReference>
<dbReference type="PANTHER" id="PTHR11712">
    <property type="entry name" value="POLYKETIDE SYNTHASE-RELATED"/>
    <property type="match status" value="1"/>
</dbReference>
<dbReference type="InterPro" id="IPR014030">
    <property type="entry name" value="Ketoacyl_synth_N"/>
</dbReference>
<dbReference type="EC" id="2.3.1.179" evidence="3"/>
<feature type="domain" description="Beta-ketoacyl synthase-like N-terminal" evidence="2">
    <location>
        <begin position="76"/>
        <end position="189"/>
    </location>
</feature>
<dbReference type="Proteomes" id="UP000529783">
    <property type="component" value="Unassembled WGS sequence"/>
</dbReference>
<evidence type="ECO:0000313" key="4">
    <source>
        <dbReference type="Proteomes" id="UP000529783"/>
    </source>
</evidence>
<evidence type="ECO:0000256" key="1">
    <source>
        <dbReference type="ARBA" id="ARBA00022679"/>
    </source>
</evidence>
<dbReference type="Gene3D" id="3.40.47.10">
    <property type="match status" value="1"/>
</dbReference>
<keyword evidence="4" id="KW-1185">Reference proteome</keyword>
<comment type="caution">
    <text evidence="3">The sequence shown here is derived from an EMBL/GenBank/DDBJ whole genome shotgun (WGS) entry which is preliminary data.</text>
</comment>
<sequence length="344" mass="34976">MNTVISAMALMSPAGVGAGPFGEAIRAGVPLPGGAVEDFRTEAPDPSARPVRLVDRPSAMAIAAIGDLLGPDVLAGWPPHRRALVLGSGAAGIDQSMTLTRDSLTRPRPDNVNPALVPACVMNYASAQAAMAFDLRGPNATVTAGAATGLAALRYARRLLASGRADAVVCGAYEDLNDRRAAIAEAAGREARPAEGCGVFLVEPAERARSHGRPVLAEVLALESRVFDEPCHAPAVLDAAVRRALRTGGAAPENVGLLVPSGQEDAGLRLPAHTRVLRPSEIVGDAFGAAAALQVAAAIAVRDASRERASLDPAGGLALITTIDTDGHAACCLLRTGGRGGPGT</sequence>